<keyword evidence="1" id="KW-0472">Membrane</keyword>
<evidence type="ECO:0000313" key="4">
    <source>
        <dbReference type="Proteomes" id="UP000078546"/>
    </source>
</evidence>
<evidence type="ECO:0000313" key="5">
    <source>
        <dbReference type="Proteomes" id="UP000078560"/>
    </source>
</evidence>
<dbReference type="InterPro" id="IPR008780">
    <property type="entry name" value="Plasmodium_Vir"/>
</dbReference>
<accession>A0A1A8XCT4</accession>
<dbReference type="EMBL" id="FLQU01000946">
    <property type="protein sequence ID" value="SBS90515.1"/>
    <property type="molecule type" value="Genomic_DNA"/>
</dbReference>
<proteinExistence type="predicted"/>
<dbReference type="Pfam" id="PF05795">
    <property type="entry name" value="Plasmodium_Vir"/>
    <property type="match status" value="2"/>
</dbReference>
<evidence type="ECO:0000256" key="1">
    <source>
        <dbReference type="SAM" id="Phobius"/>
    </source>
</evidence>
<dbReference type="Proteomes" id="UP000078546">
    <property type="component" value="Unassembled WGS sequence"/>
</dbReference>
<dbReference type="Proteomes" id="UP000078560">
    <property type="component" value="Unassembled WGS sequence"/>
</dbReference>
<keyword evidence="1" id="KW-1133">Transmembrane helix</keyword>
<evidence type="ECO:0000313" key="3">
    <source>
        <dbReference type="EMBL" id="SBT01659.1"/>
    </source>
</evidence>
<gene>
    <name evidence="3" type="ORF">POVCU1_068550</name>
    <name evidence="2" type="ORF">POVCU2_0061750</name>
</gene>
<sequence>MVCDPESYKKKYEFFNNIDEYIVHEDLAEKIGTNDIDGLDYKFIEIFNVTKFDDLKKLSNKFIYLVDALSKRYEGSPFNDDTDFDYLNYWLNARIHEIEPESICKKLFFQNLRAKSSSIKSLSELSSGIYDIKENDLKDMNTLYKFYKNFKELNKIINAINPDEKGCMKYASECVNIYKDLKKKCTGSKPKFCDNINKLKQKYEEINLCDQKFAKWNERKLPSITGDDYPSIKACNDPTTALYVSREQPSLGNIDSVETTSDTDFQNITIGTVATIGFSFICFIFYRFTSFGPWIRSRISKNENIFENLGEGMNHFSHTSEFDHKDSDSTYHIAYNNV</sequence>
<protein>
    <submittedName>
        <fullName evidence="3">PIR Superfamily Protein</fullName>
    </submittedName>
</protein>
<reference evidence="4 5" key="2">
    <citation type="submission" date="2016-05" db="EMBL/GenBank/DDBJ databases">
        <authorList>
            <person name="Naeem Raeece"/>
        </authorList>
    </citation>
    <scope>NUCLEOTIDE SEQUENCE [LARGE SCALE GENOMIC DNA]</scope>
</reference>
<reference evidence="3" key="1">
    <citation type="submission" date="2016-05" db="EMBL/GenBank/DDBJ databases">
        <authorList>
            <person name="Lavstsen T."/>
            <person name="Jespersen J.S."/>
        </authorList>
    </citation>
    <scope>NUCLEOTIDE SEQUENCE [LARGE SCALE GENOMIC DNA]</scope>
</reference>
<evidence type="ECO:0000313" key="2">
    <source>
        <dbReference type="EMBL" id="SBS90515.1"/>
    </source>
</evidence>
<organism evidence="3 4">
    <name type="scientific">Plasmodium ovale curtisi</name>
    <dbReference type="NCBI Taxonomy" id="864141"/>
    <lineage>
        <taxon>Eukaryota</taxon>
        <taxon>Sar</taxon>
        <taxon>Alveolata</taxon>
        <taxon>Apicomplexa</taxon>
        <taxon>Aconoidasida</taxon>
        <taxon>Haemosporida</taxon>
        <taxon>Plasmodiidae</taxon>
        <taxon>Plasmodium</taxon>
        <taxon>Plasmodium (Plasmodium)</taxon>
    </lineage>
</organism>
<keyword evidence="1" id="KW-0812">Transmembrane</keyword>
<feature type="transmembrane region" description="Helical" evidence="1">
    <location>
        <begin position="268"/>
        <end position="288"/>
    </location>
</feature>
<dbReference type="AlphaFoldDB" id="A0A1A8XCT4"/>
<name>A0A1A8XCT4_PLAOA</name>
<dbReference type="EMBL" id="FLQV01002640">
    <property type="protein sequence ID" value="SBT01659.1"/>
    <property type="molecule type" value="Genomic_DNA"/>
</dbReference>